<gene>
    <name evidence="1" type="ORF">JBF12_33965</name>
</gene>
<accession>A0ABS0RKD4</accession>
<dbReference type="SUPFAM" id="SSF53335">
    <property type="entry name" value="S-adenosyl-L-methionine-dependent methyltransferases"/>
    <property type="match status" value="1"/>
</dbReference>
<evidence type="ECO:0000313" key="1">
    <source>
        <dbReference type="EMBL" id="MBI0317899.1"/>
    </source>
</evidence>
<evidence type="ECO:0000313" key="2">
    <source>
        <dbReference type="Proteomes" id="UP000638849"/>
    </source>
</evidence>
<sequence>MKTTDVPRYTPDWLELREGADAAARSPELLEALRPRLSGPPLVIHDLGCGTGSMGRWLAPRLSGPQLWILHDRDPDLLDRAAVRMPRAATDGSRITIATARGDLSRLTASTLDGASLVTASALLDVLTPEEVDGIAAACAEAECPALLALSVVGRVELTPADPMDAEITEAFNAHQRRGGLVGPDAMAVASEAFARHGATVRTHASPWVLGAEHSALTAEWLRGWVGAAVEHRPELGAHAEAYLRRRLAMAAAGALRVVVHHHDLLALPAPRTLGAAA</sequence>
<proteinExistence type="predicted"/>
<protein>
    <submittedName>
        <fullName evidence="1">Class I SAM-dependent methyltransferase</fullName>
    </submittedName>
</protein>
<dbReference type="GO" id="GO:0008168">
    <property type="term" value="F:methyltransferase activity"/>
    <property type="evidence" value="ECO:0007669"/>
    <property type="project" value="UniProtKB-KW"/>
</dbReference>
<organism evidence="1 2">
    <name type="scientific">Streptomyces javensis</name>
    <dbReference type="NCBI Taxonomy" id="114698"/>
    <lineage>
        <taxon>Bacteria</taxon>
        <taxon>Bacillati</taxon>
        <taxon>Actinomycetota</taxon>
        <taxon>Actinomycetes</taxon>
        <taxon>Kitasatosporales</taxon>
        <taxon>Streptomycetaceae</taxon>
        <taxon>Streptomyces</taxon>
        <taxon>Streptomyces violaceusniger group</taxon>
    </lineage>
</organism>
<reference evidence="1 2" key="1">
    <citation type="submission" date="2020-12" db="EMBL/GenBank/DDBJ databases">
        <authorList>
            <person name="Kusuma A.B."/>
            <person name="Nouioui I."/>
            <person name="Goodfellow M."/>
        </authorList>
    </citation>
    <scope>NUCLEOTIDE SEQUENCE [LARGE SCALE GENOMIC DNA]</scope>
    <source>
        <strain evidence="1 2">DSM 41764</strain>
    </source>
</reference>
<keyword evidence="2" id="KW-1185">Reference proteome</keyword>
<dbReference type="EMBL" id="JAEEAQ010000484">
    <property type="protein sequence ID" value="MBI0317899.1"/>
    <property type="molecule type" value="Genomic_DNA"/>
</dbReference>
<dbReference type="GO" id="GO:0032259">
    <property type="term" value="P:methylation"/>
    <property type="evidence" value="ECO:0007669"/>
    <property type="project" value="UniProtKB-KW"/>
</dbReference>
<comment type="caution">
    <text evidence="1">The sequence shown here is derived from an EMBL/GenBank/DDBJ whole genome shotgun (WGS) entry which is preliminary data.</text>
</comment>
<name>A0ABS0RKD4_9ACTN</name>
<keyword evidence="1" id="KW-0489">Methyltransferase</keyword>
<dbReference type="Gene3D" id="3.40.50.150">
    <property type="entry name" value="Vaccinia Virus protein VP39"/>
    <property type="match status" value="1"/>
</dbReference>
<dbReference type="Proteomes" id="UP000638849">
    <property type="component" value="Unassembled WGS sequence"/>
</dbReference>
<dbReference type="InterPro" id="IPR029063">
    <property type="entry name" value="SAM-dependent_MTases_sf"/>
</dbReference>
<keyword evidence="1" id="KW-0808">Transferase</keyword>